<evidence type="ECO:0000256" key="1">
    <source>
        <dbReference type="SAM" id="SignalP"/>
    </source>
</evidence>
<dbReference type="InterPro" id="IPR002937">
    <property type="entry name" value="Amino_oxidase"/>
</dbReference>
<dbReference type="GO" id="GO:0046592">
    <property type="term" value="F:polyamine oxidase activity"/>
    <property type="evidence" value="ECO:0007669"/>
    <property type="project" value="TreeGrafter"/>
</dbReference>
<dbReference type="InterPro" id="IPR036188">
    <property type="entry name" value="FAD/NAD-bd_sf"/>
</dbReference>
<organism evidence="3 4">
    <name type="scientific">Danaus chrysippus</name>
    <name type="common">African queen</name>
    <dbReference type="NCBI Taxonomy" id="151541"/>
    <lineage>
        <taxon>Eukaryota</taxon>
        <taxon>Metazoa</taxon>
        <taxon>Ecdysozoa</taxon>
        <taxon>Arthropoda</taxon>
        <taxon>Hexapoda</taxon>
        <taxon>Insecta</taxon>
        <taxon>Pterygota</taxon>
        <taxon>Neoptera</taxon>
        <taxon>Endopterygota</taxon>
        <taxon>Lepidoptera</taxon>
        <taxon>Glossata</taxon>
        <taxon>Ditrysia</taxon>
        <taxon>Papilionoidea</taxon>
        <taxon>Nymphalidae</taxon>
        <taxon>Danainae</taxon>
        <taxon>Danaini</taxon>
        <taxon>Danaina</taxon>
        <taxon>Danaus</taxon>
        <taxon>Anosia</taxon>
    </lineage>
</organism>
<evidence type="ECO:0000259" key="2">
    <source>
        <dbReference type="Pfam" id="PF01593"/>
    </source>
</evidence>
<dbReference type="Proteomes" id="UP000789524">
    <property type="component" value="Unassembled WGS sequence"/>
</dbReference>
<protein>
    <submittedName>
        <fullName evidence="3">(African queen) hypothetical protein</fullName>
    </submittedName>
</protein>
<comment type="caution">
    <text evidence="3">The sequence shown here is derived from an EMBL/GenBank/DDBJ whole genome shotgun (WGS) entry which is preliminary data.</text>
</comment>
<dbReference type="AlphaFoldDB" id="A0A8J2QYS9"/>
<feature type="domain" description="Amine oxidase" evidence="2">
    <location>
        <begin position="37"/>
        <end position="94"/>
    </location>
</feature>
<proteinExistence type="predicted"/>
<feature type="domain" description="Amine oxidase" evidence="2">
    <location>
        <begin position="211"/>
        <end position="476"/>
    </location>
</feature>
<dbReference type="OrthoDB" id="5046242at2759"/>
<dbReference type="InterPro" id="IPR050281">
    <property type="entry name" value="Flavin_monoamine_oxidase"/>
</dbReference>
<dbReference type="PANTHER" id="PTHR10742:SF398">
    <property type="entry name" value="AMINE OXIDASE DOMAIN-CONTAINING PROTEIN-RELATED"/>
    <property type="match status" value="1"/>
</dbReference>
<feature type="chain" id="PRO_5035147284" evidence="1">
    <location>
        <begin position="21"/>
        <end position="488"/>
    </location>
</feature>
<dbReference type="Pfam" id="PF01593">
    <property type="entry name" value="Amino_oxidase"/>
    <property type="match status" value="2"/>
</dbReference>
<evidence type="ECO:0000313" key="3">
    <source>
        <dbReference type="EMBL" id="CAG9577547.1"/>
    </source>
</evidence>
<keyword evidence="1" id="KW-0732">Signal</keyword>
<dbReference type="PANTHER" id="PTHR10742">
    <property type="entry name" value="FLAVIN MONOAMINE OXIDASE"/>
    <property type="match status" value="1"/>
</dbReference>
<gene>
    <name evidence="3" type="ORF">DCHRY22_LOCUS12367</name>
</gene>
<dbReference type="SUPFAM" id="SSF51905">
    <property type="entry name" value="FAD/NAD(P)-binding domain"/>
    <property type="match status" value="1"/>
</dbReference>
<reference evidence="3" key="1">
    <citation type="submission" date="2021-09" db="EMBL/GenBank/DDBJ databases">
        <authorList>
            <person name="Martin H S."/>
        </authorList>
    </citation>
    <scope>NUCLEOTIDE SEQUENCE</scope>
</reference>
<dbReference type="Gene3D" id="3.50.50.60">
    <property type="entry name" value="FAD/NAD(P)-binding domain"/>
    <property type="match status" value="1"/>
</dbReference>
<dbReference type="EMBL" id="CAKASE010000076">
    <property type="protein sequence ID" value="CAG9577547.1"/>
    <property type="molecule type" value="Genomic_DNA"/>
</dbReference>
<accession>A0A8J2QYS9</accession>
<keyword evidence="4" id="KW-1185">Reference proteome</keyword>
<feature type="signal peptide" evidence="1">
    <location>
        <begin position="1"/>
        <end position="20"/>
    </location>
</feature>
<dbReference type="SUPFAM" id="SSF54373">
    <property type="entry name" value="FAD-linked reductases, C-terminal domain"/>
    <property type="match status" value="1"/>
</dbReference>
<sequence>MMEKRFVLFLSLLTLHHVNSFVTMSRYDTIVVGLGAAGATAASTLAKSGKRVLALEAQDRVGGRVHTVEFGDGVVELGAEWIHGIENSPVYEAAIRNDVTILQQEYDELVYKSDGTLGDNVVFEMLNFCLKTMGTSPEKPEPLGKYITRKLTAYLEDKYPNILNDTEFMKEFLEIADIVVDEYEGSNNWNDASSNSKYVPLGGSQNMSWHRHGYKTFFDILLNKYKNGPGWPTLDIKLNKEVKLIKWPRDSPGDVEVSCVDGSVFTADNVIVTVSLGVLKERHEALFSPALPNEKVTAIETIPIGVVGKIILSFAERWWPEKAAYIFQWLKPDKEKYEKWQVSLKDISAIKGSDNTLELWTIGEWTKLVETLPEDVVKAKSMEVVRMFMGKNMSIPEPTGVLRSTWFSNPFTRGCYSYDNLLMAEHPSARADLGAPLTDSKGVPRVLFAGEATDLTHFSTVHGASDSGYREAMRLLCAQNKYTMYHQE</sequence>
<dbReference type="Gene3D" id="3.90.660.10">
    <property type="match status" value="1"/>
</dbReference>
<name>A0A8J2QYS9_9NEOP</name>
<evidence type="ECO:0000313" key="4">
    <source>
        <dbReference type="Proteomes" id="UP000789524"/>
    </source>
</evidence>